<keyword evidence="1" id="KW-0238">DNA-binding</keyword>
<dbReference type="PANTHER" id="PTHR46912:SF1">
    <property type="entry name" value="HIGH MOBILITY GROUP B PROTEIN 13"/>
    <property type="match status" value="1"/>
</dbReference>
<dbReference type="SMART" id="SM00398">
    <property type="entry name" value="HMG"/>
    <property type="match status" value="3"/>
</dbReference>
<evidence type="ECO:0000259" key="4">
    <source>
        <dbReference type="PROSITE" id="PS50118"/>
    </source>
</evidence>
<feature type="DNA-binding region" description="HMG box" evidence="1">
    <location>
        <begin position="301"/>
        <end position="367"/>
    </location>
</feature>
<evidence type="ECO:0000313" key="6">
    <source>
        <dbReference type="Proteomes" id="UP001279734"/>
    </source>
</evidence>
<gene>
    <name evidence="5" type="ORF">Nepgr_030688</name>
</gene>
<dbReference type="Gene3D" id="1.10.30.10">
    <property type="entry name" value="High mobility group box domain"/>
    <property type="match status" value="3"/>
</dbReference>
<organism evidence="5 6">
    <name type="scientific">Nepenthes gracilis</name>
    <name type="common">Slender pitcher plant</name>
    <dbReference type="NCBI Taxonomy" id="150966"/>
    <lineage>
        <taxon>Eukaryota</taxon>
        <taxon>Viridiplantae</taxon>
        <taxon>Streptophyta</taxon>
        <taxon>Embryophyta</taxon>
        <taxon>Tracheophyta</taxon>
        <taxon>Spermatophyta</taxon>
        <taxon>Magnoliopsida</taxon>
        <taxon>eudicotyledons</taxon>
        <taxon>Gunneridae</taxon>
        <taxon>Pentapetalae</taxon>
        <taxon>Caryophyllales</taxon>
        <taxon>Nepenthaceae</taxon>
        <taxon>Nepenthes</taxon>
    </lineage>
</organism>
<dbReference type="Proteomes" id="UP001279734">
    <property type="component" value="Unassembled WGS sequence"/>
</dbReference>
<evidence type="ECO:0000256" key="1">
    <source>
        <dbReference type="PROSITE-ProRule" id="PRU00267"/>
    </source>
</evidence>
<feature type="DNA-binding region" description="HMG box" evidence="1">
    <location>
        <begin position="183"/>
        <end position="251"/>
    </location>
</feature>
<dbReference type="InterPro" id="IPR009071">
    <property type="entry name" value="HMG_box_dom"/>
</dbReference>
<dbReference type="PROSITE" id="PS50118">
    <property type="entry name" value="HMG_BOX_2"/>
    <property type="match status" value="3"/>
</dbReference>
<feature type="coiled-coil region" evidence="2">
    <location>
        <begin position="88"/>
        <end position="129"/>
    </location>
</feature>
<keyword evidence="6" id="KW-1185">Reference proteome</keyword>
<dbReference type="CDD" id="cd22006">
    <property type="entry name" value="HMG-box_AtHMGB6-like_rpt1"/>
    <property type="match status" value="1"/>
</dbReference>
<protein>
    <recommendedName>
        <fullName evidence="4">HMG box domain-containing protein</fullName>
    </recommendedName>
</protein>
<evidence type="ECO:0000313" key="5">
    <source>
        <dbReference type="EMBL" id="GMH28845.1"/>
    </source>
</evidence>
<feature type="domain" description="HMG box" evidence="4">
    <location>
        <begin position="301"/>
        <end position="367"/>
    </location>
</feature>
<comment type="caution">
    <text evidence="5">The sequence shown here is derived from an EMBL/GenBank/DDBJ whole genome shotgun (WGS) entry which is preliminary data.</text>
</comment>
<sequence length="504" mass="59381">MAANEISRLPLIGGNPLPAKKGKSRKPLKQKNTSSSGNEANILAGKFSQQGQPAEITPPFESDPQKENHESINHPCSGKKSNAKAKGKQCFEKDLREMQDMLDKLRFEKEKTEELLKEKDVMLKIKEEELETRDTQQQKLQMEIKRLQKLKEFKPVMTFLINEPQKNILENKLKKKKTNGSAKRKPLPPYILWCKDHWNEVKRTNPDAEFKEISSILGAKWKTISPEEKQPYEEKYKAEKEIYLQFISKEKRENEAMKLLKEEKKQKTAMELLDQYLQFKQEMEKENKNKKAKKEKDPLKPKQPMSAFFLFTNERRSALLEEGKNLLEVSKVTSEEWKNMTEEQKRPYEEAAKASKEKYLQDMELYKKMKEEGAANLKREEEEQMKIQKHEALQLLKKKERNENMIKQAKEKKKPEEGKNVDPNKPKRPPSSFILFRNEARKNLLQERKGINNSTLNAIISVKWKELVEEKRQIWNEKAADRKEAYKKELEEYKKKKEAASKDK</sequence>
<feature type="compositionally biased region" description="Basic and acidic residues" evidence="3">
    <location>
        <begin position="283"/>
        <end position="300"/>
    </location>
</feature>
<feature type="domain" description="HMG box" evidence="4">
    <location>
        <begin position="426"/>
        <end position="494"/>
    </location>
</feature>
<dbReference type="SUPFAM" id="SSF47095">
    <property type="entry name" value="HMG-box"/>
    <property type="match status" value="3"/>
</dbReference>
<evidence type="ECO:0000256" key="2">
    <source>
        <dbReference type="SAM" id="Coils"/>
    </source>
</evidence>
<dbReference type="EMBL" id="BSYO01000035">
    <property type="protein sequence ID" value="GMH28845.1"/>
    <property type="molecule type" value="Genomic_DNA"/>
</dbReference>
<proteinExistence type="predicted"/>
<feature type="DNA-binding region" description="HMG box" evidence="1">
    <location>
        <begin position="426"/>
        <end position="494"/>
    </location>
</feature>
<feature type="compositionally biased region" description="Basic residues" evidence="3">
    <location>
        <begin position="20"/>
        <end position="29"/>
    </location>
</feature>
<feature type="region of interest" description="Disordered" evidence="3">
    <location>
        <begin position="394"/>
        <end position="434"/>
    </location>
</feature>
<feature type="region of interest" description="Disordered" evidence="3">
    <location>
        <begin position="283"/>
        <end position="307"/>
    </location>
</feature>
<accession>A0AAD3Y620</accession>
<dbReference type="InterPro" id="IPR036910">
    <property type="entry name" value="HMG_box_dom_sf"/>
</dbReference>
<feature type="compositionally biased region" description="Basic and acidic residues" evidence="3">
    <location>
        <begin position="63"/>
        <end position="72"/>
    </location>
</feature>
<evidence type="ECO:0000256" key="3">
    <source>
        <dbReference type="SAM" id="MobiDB-lite"/>
    </source>
</evidence>
<dbReference type="AlphaFoldDB" id="A0AAD3Y620"/>
<dbReference type="GO" id="GO:0003677">
    <property type="term" value="F:DNA binding"/>
    <property type="evidence" value="ECO:0007669"/>
    <property type="project" value="UniProtKB-UniRule"/>
</dbReference>
<feature type="compositionally biased region" description="Polar residues" evidence="3">
    <location>
        <begin position="30"/>
        <end position="39"/>
    </location>
</feature>
<dbReference type="GO" id="GO:0005634">
    <property type="term" value="C:nucleus"/>
    <property type="evidence" value="ECO:0007669"/>
    <property type="project" value="UniProtKB-UniRule"/>
</dbReference>
<dbReference type="Pfam" id="PF00505">
    <property type="entry name" value="HMG_box"/>
    <property type="match status" value="3"/>
</dbReference>
<keyword evidence="2" id="KW-0175">Coiled coil</keyword>
<dbReference type="PANTHER" id="PTHR46912">
    <property type="entry name" value="HIGH MOBILITY GROUP B PROTEIN 13"/>
    <property type="match status" value="1"/>
</dbReference>
<reference evidence="5" key="1">
    <citation type="submission" date="2023-05" db="EMBL/GenBank/DDBJ databases">
        <title>Nepenthes gracilis genome sequencing.</title>
        <authorList>
            <person name="Fukushima K."/>
        </authorList>
    </citation>
    <scope>NUCLEOTIDE SEQUENCE</scope>
    <source>
        <strain evidence="5">SING2019-196</strain>
    </source>
</reference>
<feature type="compositionally biased region" description="Basic and acidic residues" evidence="3">
    <location>
        <begin position="413"/>
        <end position="425"/>
    </location>
</feature>
<dbReference type="InterPro" id="IPR044601">
    <property type="entry name" value="HMGB6/HMGB13"/>
</dbReference>
<feature type="coiled-coil region" evidence="2">
    <location>
        <begin position="476"/>
        <end position="503"/>
    </location>
</feature>
<name>A0AAD3Y620_NEPGR</name>
<keyword evidence="1" id="KW-0539">Nucleus</keyword>
<feature type="domain" description="HMG box" evidence="4">
    <location>
        <begin position="183"/>
        <end position="251"/>
    </location>
</feature>
<feature type="region of interest" description="Disordered" evidence="3">
    <location>
        <begin position="1"/>
        <end position="88"/>
    </location>
</feature>